<organism evidence="4 6">
    <name type="scientific">Bursaphelenchus xylophilus</name>
    <name type="common">Pinewood nematode worm</name>
    <name type="synonym">Aphelenchoides xylophilus</name>
    <dbReference type="NCBI Taxonomy" id="6326"/>
    <lineage>
        <taxon>Eukaryota</taxon>
        <taxon>Metazoa</taxon>
        <taxon>Ecdysozoa</taxon>
        <taxon>Nematoda</taxon>
        <taxon>Chromadorea</taxon>
        <taxon>Rhabditida</taxon>
        <taxon>Tylenchina</taxon>
        <taxon>Tylenchomorpha</taxon>
        <taxon>Aphelenchoidea</taxon>
        <taxon>Aphelenchoididae</taxon>
        <taxon>Bursaphelenchus</taxon>
    </lineage>
</organism>
<evidence type="ECO:0000256" key="1">
    <source>
        <dbReference type="SAM" id="MobiDB-lite"/>
    </source>
</evidence>
<feature type="region of interest" description="Disordered" evidence="1">
    <location>
        <begin position="23"/>
        <end position="47"/>
    </location>
</feature>
<name>A0A1I7SE46_BURXY</name>
<dbReference type="Proteomes" id="UP000659654">
    <property type="component" value="Unassembled WGS sequence"/>
</dbReference>
<feature type="region of interest" description="Disordered" evidence="1">
    <location>
        <begin position="213"/>
        <end position="236"/>
    </location>
</feature>
<dbReference type="AlphaFoldDB" id="A0A1I7SE46"/>
<accession>A0A1I7SE46</accession>
<evidence type="ECO:0000313" key="5">
    <source>
        <dbReference type="Proteomes" id="UP000659654"/>
    </source>
</evidence>
<dbReference type="OrthoDB" id="7692148at2759"/>
<dbReference type="Proteomes" id="UP000095284">
    <property type="component" value="Unplaced"/>
</dbReference>
<dbReference type="EMBL" id="CAJFDI010000003">
    <property type="protein sequence ID" value="CAD5219179.1"/>
    <property type="molecule type" value="Genomic_DNA"/>
</dbReference>
<gene>
    <name evidence="2" type="ORF">BXYJ_LOCUS5549</name>
</gene>
<reference evidence="3" key="2">
    <citation type="submission" date="2020-08" db="EMBL/GenBank/DDBJ databases">
        <authorList>
            <person name="Kikuchi T."/>
        </authorList>
    </citation>
    <scope>NUCLEOTIDE SEQUENCE</scope>
    <source>
        <strain evidence="2">Ka4C1</strain>
    </source>
</reference>
<protein>
    <submittedName>
        <fullName evidence="2">(pine wood nematode) hypothetical protein</fullName>
    </submittedName>
</protein>
<evidence type="ECO:0000313" key="2">
    <source>
        <dbReference type="EMBL" id="CAD5219179.1"/>
    </source>
</evidence>
<feature type="compositionally biased region" description="Low complexity" evidence="1">
    <location>
        <begin position="23"/>
        <end position="40"/>
    </location>
</feature>
<dbReference type="Proteomes" id="UP000582659">
    <property type="component" value="Unassembled WGS sequence"/>
</dbReference>
<evidence type="ECO:0000313" key="6">
    <source>
        <dbReference type="WBParaSite" id="BXY_1130400.1"/>
    </source>
</evidence>
<dbReference type="EMBL" id="CAJFCV020000003">
    <property type="protein sequence ID" value="CAG9104205.1"/>
    <property type="molecule type" value="Genomic_DNA"/>
</dbReference>
<sequence length="236" mass="26683">MSGPSTSDAIKILQRENQKLRQQLESLSAAASSSYSAQSQLEEEAQHLRETLDEARRTRRILTQDNDRCNRDIQALREALRQQQRASAEEMAQLEEQVQQLAASLRIEEDIHRQTQLRLEASEALVNSLRHNLDQEMRRPHKIPRQPCLYCSSPHHNPLDCTTVTDRAVRRQLIGDRCVNCLGSHDITGCPSRKTCLHCQAWHHTSLCPLGDSSSDLRDVPGPSRSSGPGDRYTSS</sequence>
<keyword evidence="5" id="KW-1185">Reference proteome</keyword>
<reference evidence="6" key="1">
    <citation type="submission" date="2016-11" db="UniProtKB">
        <authorList>
            <consortium name="WormBaseParasite"/>
        </authorList>
    </citation>
    <scope>IDENTIFICATION</scope>
</reference>
<dbReference type="SMR" id="A0A1I7SE46"/>
<evidence type="ECO:0000313" key="4">
    <source>
        <dbReference type="Proteomes" id="UP000095284"/>
    </source>
</evidence>
<evidence type="ECO:0000313" key="3">
    <source>
        <dbReference type="EMBL" id="CAG9104205.1"/>
    </source>
</evidence>
<proteinExistence type="predicted"/>
<dbReference type="WBParaSite" id="BXY_1130400.1">
    <property type="protein sequence ID" value="BXY_1130400.1"/>
    <property type="gene ID" value="BXY_1130400"/>
</dbReference>